<keyword evidence="8 11" id="KW-0472">Membrane</keyword>
<name>A0A3B0TV23_9ZZZZ</name>
<protein>
    <submittedName>
        <fullName evidence="12">CDP-diacylglycerol--glycerol-3-phosphate 3-phosphatidyltransferase</fullName>
        <ecNumber evidence="12">2.7.8.5</ecNumber>
    </submittedName>
</protein>
<keyword evidence="5 11" id="KW-0812">Transmembrane</keyword>
<evidence type="ECO:0000256" key="1">
    <source>
        <dbReference type="ARBA" id="ARBA00004141"/>
    </source>
</evidence>
<dbReference type="GO" id="GO:0016020">
    <property type="term" value="C:membrane"/>
    <property type="evidence" value="ECO:0007669"/>
    <property type="project" value="UniProtKB-SubCell"/>
</dbReference>
<dbReference type="PIRSF" id="PIRSF000847">
    <property type="entry name" value="Phos_ph_gly_syn"/>
    <property type="match status" value="1"/>
</dbReference>
<keyword evidence="10" id="KW-1208">Phospholipid metabolism</keyword>
<comment type="subcellular location">
    <subcellularLocation>
        <location evidence="1">Membrane</location>
        <topology evidence="1">Multi-pass membrane protein</topology>
    </subcellularLocation>
</comment>
<keyword evidence="7" id="KW-0443">Lipid metabolism</keyword>
<evidence type="ECO:0000256" key="2">
    <source>
        <dbReference type="ARBA" id="ARBA00010441"/>
    </source>
</evidence>
<evidence type="ECO:0000313" key="12">
    <source>
        <dbReference type="EMBL" id="VAW17257.1"/>
    </source>
</evidence>
<dbReference type="EC" id="2.7.8.5" evidence="12"/>
<dbReference type="GO" id="GO:0046474">
    <property type="term" value="P:glycerophospholipid biosynthetic process"/>
    <property type="evidence" value="ECO:0007669"/>
    <property type="project" value="TreeGrafter"/>
</dbReference>
<evidence type="ECO:0000256" key="5">
    <source>
        <dbReference type="ARBA" id="ARBA00022692"/>
    </source>
</evidence>
<dbReference type="InterPro" id="IPR043130">
    <property type="entry name" value="CDP-OH_PTrfase_TM_dom"/>
</dbReference>
<dbReference type="PANTHER" id="PTHR14269:SF62">
    <property type="entry name" value="CDP-DIACYLGLYCEROL--GLYCEROL-3-PHOSPHATE 3-PHOSPHATIDYLTRANSFERASE 1, CHLOROPLASTIC"/>
    <property type="match status" value="1"/>
</dbReference>
<keyword evidence="9" id="KW-0594">Phospholipid biosynthesis</keyword>
<dbReference type="AlphaFoldDB" id="A0A3B0TV23"/>
<evidence type="ECO:0000256" key="3">
    <source>
        <dbReference type="ARBA" id="ARBA00022516"/>
    </source>
</evidence>
<reference evidence="12" key="1">
    <citation type="submission" date="2018-06" db="EMBL/GenBank/DDBJ databases">
        <authorList>
            <person name="Zhirakovskaya E."/>
        </authorList>
    </citation>
    <scope>NUCLEOTIDE SEQUENCE</scope>
</reference>
<keyword evidence="3" id="KW-0444">Lipid biosynthesis</keyword>
<feature type="transmembrane region" description="Helical" evidence="11">
    <location>
        <begin position="129"/>
        <end position="147"/>
    </location>
</feature>
<dbReference type="InterPro" id="IPR004570">
    <property type="entry name" value="Phosphatidylglycerol_P_synth"/>
</dbReference>
<sequence length="188" mass="20603">MSLPNILTLLRIVLIPVIIALILLENSSARWWALALFAIAAITDYFDGMLARKMQLISPLGRMLDPIADKLLVGALLIAFAYEGSLDGLLIWAAVIIMMREISVSGLREFLGAQQIIVNVSGMAKYKTTLQLIALGGLILSPLLDFVQPMVVGLMWLATAITLYTGYEYFAGAWPHLGADQKQKGKKQ</sequence>
<gene>
    <name evidence="12" type="ORF">MNBD_ALPHA11-368</name>
</gene>
<evidence type="ECO:0000256" key="10">
    <source>
        <dbReference type="ARBA" id="ARBA00023264"/>
    </source>
</evidence>
<evidence type="ECO:0000256" key="7">
    <source>
        <dbReference type="ARBA" id="ARBA00023098"/>
    </source>
</evidence>
<evidence type="ECO:0000256" key="8">
    <source>
        <dbReference type="ARBA" id="ARBA00023136"/>
    </source>
</evidence>
<dbReference type="InterPro" id="IPR050324">
    <property type="entry name" value="CDP-alcohol_PTase-I"/>
</dbReference>
<feature type="transmembrane region" description="Helical" evidence="11">
    <location>
        <begin position="31"/>
        <end position="51"/>
    </location>
</feature>
<evidence type="ECO:0000256" key="4">
    <source>
        <dbReference type="ARBA" id="ARBA00022679"/>
    </source>
</evidence>
<organism evidence="12">
    <name type="scientific">hydrothermal vent metagenome</name>
    <dbReference type="NCBI Taxonomy" id="652676"/>
    <lineage>
        <taxon>unclassified sequences</taxon>
        <taxon>metagenomes</taxon>
        <taxon>ecological metagenomes</taxon>
    </lineage>
</organism>
<dbReference type="InterPro" id="IPR000462">
    <property type="entry name" value="CDP-OH_P_trans"/>
</dbReference>
<comment type="similarity">
    <text evidence="2">Belongs to the CDP-alcohol phosphatidyltransferase class-I family.</text>
</comment>
<dbReference type="PROSITE" id="PS00379">
    <property type="entry name" value="CDP_ALCOHOL_P_TRANSF"/>
    <property type="match status" value="1"/>
</dbReference>
<dbReference type="EMBL" id="UOEQ01000130">
    <property type="protein sequence ID" value="VAW17257.1"/>
    <property type="molecule type" value="Genomic_DNA"/>
</dbReference>
<proteinExistence type="inferred from homology"/>
<dbReference type="NCBIfam" id="TIGR00560">
    <property type="entry name" value="pgsA"/>
    <property type="match status" value="1"/>
</dbReference>
<dbReference type="Gene3D" id="1.20.120.1760">
    <property type="match status" value="1"/>
</dbReference>
<feature type="transmembrane region" description="Helical" evidence="11">
    <location>
        <begin position="6"/>
        <end position="24"/>
    </location>
</feature>
<keyword evidence="4 12" id="KW-0808">Transferase</keyword>
<dbReference type="InterPro" id="IPR048254">
    <property type="entry name" value="CDP_ALCOHOL_P_TRANSF_CS"/>
</dbReference>
<accession>A0A3B0TV23</accession>
<evidence type="ECO:0000256" key="11">
    <source>
        <dbReference type="SAM" id="Phobius"/>
    </source>
</evidence>
<feature type="transmembrane region" description="Helical" evidence="11">
    <location>
        <begin position="71"/>
        <end position="98"/>
    </location>
</feature>
<evidence type="ECO:0000256" key="6">
    <source>
        <dbReference type="ARBA" id="ARBA00022989"/>
    </source>
</evidence>
<evidence type="ECO:0000256" key="9">
    <source>
        <dbReference type="ARBA" id="ARBA00023209"/>
    </source>
</evidence>
<feature type="transmembrane region" description="Helical" evidence="11">
    <location>
        <begin position="153"/>
        <end position="177"/>
    </location>
</feature>
<keyword evidence="6 11" id="KW-1133">Transmembrane helix</keyword>
<dbReference type="Pfam" id="PF01066">
    <property type="entry name" value="CDP-OH_P_transf"/>
    <property type="match status" value="1"/>
</dbReference>
<dbReference type="GO" id="GO:0008444">
    <property type="term" value="F:CDP-diacylglycerol-glycerol-3-phosphate 3-phosphatidyltransferase activity"/>
    <property type="evidence" value="ECO:0007669"/>
    <property type="project" value="UniProtKB-EC"/>
</dbReference>
<dbReference type="PANTHER" id="PTHR14269">
    <property type="entry name" value="CDP-DIACYLGLYCEROL--GLYCEROL-3-PHOSPHATE 3-PHOSPHATIDYLTRANSFERASE-RELATED"/>
    <property type="match status" value="1"/>
</dbReference>